<feature type="domain" description="GH10" evidence="10">
    <location>
        <begin position="44"/>
        <end position="409"/>
    </location>
</feature>
<keyword evidence="3" id="KW-0858">Xylan degradation</keyword>
<evidence type="ECO:0000256" key="9">
    <source>
        <dbReference type="RuleBase" id="RU361174"/>
    </source>
</evidence>
<keyword evidence="5 9" id="KW-0378">Hydrolase</keyword>
<evidence type="ECO:0000256" key="7">
    <source>
        <dbReference type="ARBA" id="ARBA00023295"/>
    </source>
</evidence>
<dbReference type="Proteomes" id="UP001517247">
    <property type="component" value="Unassembled WGS sequence"/>
</dbReference>
<reference evidence="11 12" key="1">
    <citation type="submission" date="2024-12" db="EMBL/GenBank/DDBJ databases">
        <authorList>
            <person name="Hu S."/>
        </authorList>
    </citation>
    <scope>NUCLEOTIDE SEQUENCE [LARGE SCALE GENOMIC DNA]</scope>
    <source>
        <strain evidence="11 12">THG-T11</strain>
    </source>
</reference>
<dbReference type="Gene3D" id="3.20.20.80">
    <property type="entry name" value="Glycosidases"/>
    <property type="match status" value="1"/>
</dbReference>
<evidence type="ECO:0000256" key="8">
    <source>
        <dbReference type="ARBA" id="ARBA00023326"/>
    </source>
</evidence>
<comment type="caution">
    <text evidence="11">The sequence shown here is derived from an EMBL/GenBank/DDBJ whole genome shotgun (WGS) entry which is preliminary data.</text>
</comment>
<evidence type="ECO:0000259" key="10">
    <source>
        <dbReference type="PROSITE" id="PS51760"/>
    </source>
</evidence>
<gene>
    <name evidence="11" type="ORF">E6A44_019335</name>
</gene>
<organism evidence="11 12">
    <name type="scientific">Pedobacter ureilyticus</name>
    <dbReference type="NCBI Taxonomy" id="1393051"/>
    <lineage>
        <taxon>Bacteria</taxon>
        <taxon>Pseudomonadati</taxon>
        <taxon>Bacteroidota</taxon>
        <taxon>Sphingobacteriia</taxon>
        <taxon>Sphingobacteriales</taxon>
        <taxon>Sphingobacteriaceae</taxon>
        <taxon>Pedobacter</taxon>
    </lineage>
</organism>
<proteinExistence type="inferred from homology"/>
<evidence type="ECO:0000313" key="12">
    <source>
        <dbReference type="Proteomes" id="UP001517247"/>
    </source>
</evidence>
<keyword evidence="6 9" id="KW-0119">Carbohydrate metabolism</keyword>
<dbReference type="PANTHER" id="PTHR31490:SF88">
    <property type="entry name" value="BETA-XYLANASE"/>
    <property type="match status" value="1"/>
</dbReference>
<evidence type="ECO:0000256" key="2">
    <source>
        <dbReference type="ARBA" id="ARBA00007495"/>
    </source>
</evidence>
<keyword evidence="4" id="KW-0732">Signal</keyword>
<comment type="similarity">
    <text evidence="2 9">Belongs to the glycosyl hydrolase 10 (cellulase F) family.</text>
</comment>
<dbReference type="EC" id="3.2.1.8" evidence="9"/>
<dbReference type="InterPro" id="IPR044846">
    <property type="entry name" value="GH10"/>
</dbReference>
<name>A0ABW9JB60_9SPHI</name>
<keyword evidence="12" id="KW-1185">Reference proteome</keyword>
<evidence type="ECO:0000256" key="6">
    <source>
        <dbReference type="ARBA" id="ARBA00023277"/>
    </source>
</evidence>
<dbReference type="PROSITE" id="PS51257">
    <property type="entry name" value="PROKAR_LIPOPROTEIN"/>
    <property type="match status" value="1"/>
</dbReference>
<comment type="catalytic activity">
    <reaction evidence="1 9">
        <text>Endohydrolysis of (1-&gt;4)-beta-D-xylosidic linkages in xylans.</text>
        <dbReference type="EC" id="3.2.1.8"/>
    </reaction>
</comment>
<evidence type="ECO:0000256" key="3">
    <source>
        <dbReference type="ARBA" id="ARBA00022651"/>
    </source>
</evidence>
<protein>
    <recommendedName>
        <fullName evidence="9">Beta-xylanase</fullName>
        <ecNumber evidence="9">3.2.1.8</ecNumber>
    </recommendedName>
</protein>
<dbReference type="InterPro" id="IPR017853">
    <property type="entry name" value="GH"/>
</dbReference>
<accession>A0ABW9JB60</accession>
<dbReference type="Pfam" id="PF00331">
    <property type="entry name" value="Glyco_hydro_10"/>
    <property type="match status" value="1"/>
</dbReference>
<dbReference type="PANTHER" id="PTHR31490">
    <property type="entry name" value="GLYCOSYL HYDROLASE"/>
    <property type="match status" value="1"/>
</dbReference>
<evidence type="ECO:0000256" key="1">
    <source>
        <dbReference type="ARBA" id="ARBA00000681"/>
    </source>
</evidence>
<evidence type="ECO:0000256" key="4">
    <source>
        <dbReference type="ARBA" id="ARBA00022729"/>
    </source>
</evidence>
<dbReference type="PRINTS" id="PR00134">
    <property type="entry name" value="GLHYDRLASE10"/>
</dbReference>
<dbReference type="EMBL" id="SSHJ02000010">
    <property type="protein sequence ID" value="MFN0257746.1"/>
    <property type="molecule type" value="Genomic_DNA"/>
</dbReference>
<dbReference type="SUPFAM" id="SSF51445">
    <property type="entry name" value="(Trans)glycosidases"/>
    <property type="match status" value="1"/>
</dbReference>
<evidence type="ECO:0000256" key="5">
    <source>
        <dbReference type="ARBA" id="ARBA00022801"/>
    </source>
</evidence>
<evidence type="ECO:0000313" key="11">
    <source>
        <dbReference type="EMBL" id="MFN0257746.1"/>
    </source>
</evidence>
<dbReference type="PROSITE" id="PS51760">
    <property type="entry name" value="GH10_2"/>
    <property type="match status" value="1"/>
</dbReference>
<sequence length="416" mass="46828">MNKKITITVLVLGSMLSACKKQEKETVLDTVSLSPEKLMSVSTMSVSSILQEVNSNVMVGAAVNSNRFSVVAYKDLAKLHYNSITAENDMKMNSLNPAKYTWDFGILGNGVEEKNEKIPNLAKDHGNKRIHGHALVWHRALPNWLSTNVNATPVADRADTLNAIMKRHIDKTVGFYSQNYKGGSPLLPLLKSWDVVNEAYYDNGTLRGNINLDANGNDIGSIWKRYMGEIYIEKAFRYARLAARANQNWTLKLFYNDYGHEYSTAKLDAIYNKVMQLKPMREGGDPIINGVGLQMHVRYNTPLSSIRAAIQKMKETGLLVHIAELDISLLGASETTVPSSDLTNRRNLQKTLYYNIAKAYQEIVPIEQRWGITLWNIGDADSAWGLNAEATLFDTSYQIKQNFWNFRDGLNLRLTP</sequence>
<dbReference type="RefSeq" id="WP_138724825.1">
    <property type="nucleotide sequence ID" value="NZ_SSHJ02000010.1"/>
</dbReference>
<keyword evidence="7 9" id="KW-0326">Glycosidase</keyword>
<dbReference type="InterPro" id="IPR001000">
    <property type="entry name" value="GH10_dom"/>
</dbReference>
<keyword evidence="8 9" id="KW-0624">Polysaccharide degradation</keyword>
<dbReference type="SMART" id="SM00633">
    <property type="entry name" value="Glyco_10"/>
    <property type="match status" value="1"/>
</dbReference>